<accession>A0A8D0CFM5</accession>
<dbReference type="PRINTS" id="PR00801">
    <property type="entry name" value="ADRENOMEDULN"/>
</dbReference>
<dbReference type="GO" id="GO:0007189">
    <property type="term" value="P:adenylate cyclase-activating G protein-coupled receptor signaling pathway"/>
    <property type="evidence" value="ECO:0007669"/>
    <property type="project" value="TreeGrafter"/>
</dbReference>
<evidence type="ECO:0000256" key="7">
    <source>
        <dbReference type="ARBA" id="ARBA00022815"/>
    </source>
</evidence>
<evidence type="ECO:0000256" key="11">
    <source>
        <dbReference type="SAM" id="MobiDB-lite"/>
    </source>
</evidence>
<evidence type="ECO:0000256" key="1">
    <source>
        <dbReference type="ARBA" id="ARBA00004613"/>
    </source>
</evidence>
<keyword evidence="14" id="KW-1185">Reference proteome</keyword>
<dbReference type="GO" id="GO:0003073">
    <property type="term" value="P:regulation of systemic arterial blood pressure"/>
    <property type="evidence" value="ECO:0007669"/>
    <property type="project" value="TreeGrafter"/>
</dbReference>
<dbReference type="PANTHER" id="PTHR23414:SF3">
    <property type="entry name" value="PRO-ADRENOMEDULLIN"/>
    <property type="match status" value="1"/>
</dbReference>
<keyword evidence="7" id="KW-0027">Amidation</keyword>
<sequence length="184" mass="20707">MKVVPLALLYLGSVSFFGVDAANLDIASDFKRKWNRWALRRARRDLTFPAAAALTAGQVADANLQRFVRAQDVKDDMARPSRPQDTHLRVKRYYRQNSNGFPPLHMVRMSVGCRFGTCTVQNLAHQISQLTDKDKDGTAPRNKLSPQGYGRRRRRRSLAGDHHDGGRTRLLARLLAAAASARRP</sequence>
<feature type="region of interest" description="Disordered" evidence="11">
    <location>
        <begin position="129"/>
        <end position="165"/>
    </location>
</feature>
<evidence type="ECO:0000256" key="10">
    <source>
        <dbReference type="ARBA" id="ARBA00049577"/>
    </source>
</evidence>
<keyword evidence="3" id="KW-0964">Secreted</keyword>
<evidence type="ECO:0000256" key="2">
    <source>
        <dbReference type="ARBA" id="ARBA00010575"/>
    </source>
</evidence>
<organism evidence="13 14">
    <name type="scientific">Salvator merianae</name>
    <name type="common">Argentine black and white tegu</name>
    <name type="synonym">Tupinambis merianae</name>
    <dbReference type="NCBI Taxonomy" id="96440"/>
    <lineage>
        <taxon>Eukaryota</taxon>
        <taxon>Metazoa</taxon>
        <taxon>Chordata</taxon>
        <taxon>Craniata</taxon>
        <taxon>Vertebrata</taxon>
        <taxon>Euteleostomi</taxon>
        <taxon>Lepidosauria</taxon>
        <taxon>Squamata</taxon>
        <taxon>Bifurcata</taxon>
        <taxon>Unidentata</taxon>
        <taxon>Episquamata</taxon>
        <taxon>Laterata</taxon>
        <taxon>Teiioidea</taxon>
        <taxon>Teiidae</taxon>
        <taxon>Salvator</taxon>
    </lineage>
</organism>
<evidence type="ECO:0000313" key="13">
    <source>
        <dbReference type="Ensembl" id="ENSSMRP00000019315.1"/>
    </source>
</evidence>
<dbReference type="InterPro" id="IPR001710">
    <property type="entry name" value="Pro-ADM"/>
</dbReference>
<reference evidence="13" key="2">
    <citation type="submission" date="2025-09" db="UniProtKB">
        <authorList>
            <consortium name="Ensembl"/>
        </authorList>
    </citation>
    <scope>IDENTIFICATION</scope>
</reference>
<dbReference type="GO" id="GO:0005179">
    <property type="term" value="F:hormone activity"/>
    <property type="evidence" value="ECO:0007669"/>
    <property type="project" value="UniProtKB-KW"/>
</dbReference>
<dbReference type="InterPro" id="IPR051665">
    <property type="entry name" value="Adrenomedullin-reg_peptide"/>
</dbReference>
<name>A0A8D0CFM5_SALMN</name>
<evidence type="ECO:0000256" key="8">
    <source>
        <dbReference type="ARBA" id="ARBA00023157"/>
    </source>
</evidence>
<dbReference type="GO" id="GO:1990410">
    <property type="term" value="P:adrenomedullin receptor signaling pathway"/>
    <property type="evidence" value="ECO:0007669"/>
    <property type="project" value="TreeGrafter"/>
</dbReference>
<evidence type="ECO:0000256" key="3">
    <source>
        <dbReference type="ARBA" id="ARBA00022525"/>
    </source>
</evidence>
<evidence type="ECO:0000256" key="6">
    <source>
        <dbReference type="ARBA" id="ARBA00022729"/>
    </source>
</evidence>
<dbReference type="PANTHER" id="PTHR23414">
    <property type="entry name" value="ADRENOMEDULLIN, ADM"/>
    <property type="match status" value="1"/>
</dbReference>
<evidence type="ECO:0000313" key="14">
    <source>
        <dbReference type="Proteomes" id="UP000694421"/>
    </source>
</evidence>
<dbReference type="Ensembl" id="ENSSMRT00000022649.1">
    <property type="protein sequence ID" value="ENSSMRP00000019315.1"/>
    <property type="gene ID" value="ENSSMRG00000015046.1"/>
</dbReference>
<keyword evidence="8" id="KW-1015">Disulfide bond</keyword>
<dbReference type="Proteomes" id="UP000694421">
    <property type="component" value="Unplaced"/>
</dbReference>
<evidence type="ECO:0000256" key="5">
    <source>
        <dbReference type="ARBA" id="ARBA00022702"/>
    </source>
</evidence>
<dbReference type="AlphaFoldDB" id="A0A8D0CFM5"/>
<feature type="chain" id="PRO_5034738633" description="Pro-adrenomedullin" evidence="12">
    <location>
        <begin position="22"/>
        <end position="184"/>
    </location>
</feature>
<dbReference type="GeneTree" id="ENSGT00940000154380"/>
<keyword evidence="4" id="KW-0165">Cleavage on pair of basic residues</keyword>
<keyword evidence="5" id="KW-0372">Hormone</keyword>
<evidence type="ECO:0000256" key="9">
    <source>
        <dbReference type="ARBA" id="ARBA00023472"/>
    </source>
</evidence>
<dbReference type="GO" id="GO:0005615">
    <property type="term" value="C:extracellular space"/>
    <property type="evidence" value="ECO:0007669"/>
    <property type="project" value="TreeGrafter"/>
</dbReference>
<dbReference type="GO" id="GO:0010460">
    <property type="term" value="P:positive regulation of heart rate"/>
    <property type="evidence" value="ECO:0007669"/>
    <property type="project" value="TreeGrafter"/>
</dbReference>
<reference evidence="13" key="1">
    <citation type="submission" date="2025-08" db="UniProtKB">
        <authorList>
            <consortium name="Ensembl"/>
        </authorList>
    </citation>
    <scope>IDENTIFICATION</scope>
</reference>
<dbReference type="Pfam" id="PF00214">
    <property type="entry name" value="Calc_CGRP_IAPP"/>
    <property type="match status" value="1"/>
</dbReference>
<keyword evidence="6 12" id="KW-0732">Signal</keyword>
<evidence type="ECO:0000256" key="12">
    <source>
        <dbReference type="SAM" id="SignalP"/>
    </source>
</evidence>
<comment type="subcellular location">
    <subcellularLocation>
        <location evidence="1">Secreted</location>
    </subcellularLocation>
</comment>
<feature type="signal peptide" evidence="12">
    <location>
        <begin position="1"/>
        <end position="21"/>
    </location>
</feature>
<comment type="similarity">
    <text evidence="2">Belongs to the adrenomedullin family.</text>
</comment>
<comment type="function">
    <text evidence="10">ADM function is mediated by the CALCRL-RAMP2 and CALCRL-RAMP3 receptor complexes with ADM showing the highest potency for the CALCRL-RAMP2 complex.</text>
</comment>
<protein>
    <recommendedName>
        <fullName evidence="9">Pro-adrenomedullin</fullName>
    </recommendedName>
</protein>
<proteinExistence type="inferred from homology"/>
<evidence type="ECO:0000256" key="4">
    <source>
        <dbReference type="ARBA" id="ARBA00022685"/>
    </source>
</evidence>
<dbReference type="InterPro" id="IPR021116">
    <property type="entry name" value="Calcitonin/adrenomedullin"/>
</dbReference>
<dbReference type="GO" id="GO:0031700">
    <property type="term" value="F:adrenomedullin receptor binding"/>
    <property type="evidence" value="ECO:0007669"/>
    <property type="project" value="TreeGrafter"/>
</dbReference>